<reference evidence="1" key="1">
    <citation type="submission" date="2022-06" db="EMBL/GenBank/DDBJ databases">
        <title>Phylogenomic reconstructions and comparative analyses of Kickxellomycotina fungi.</title>
        <authorList>
            <person name="Reynolds N.K."/>
            <person name="Stajich J.E."/>
            <person name="Barry K."/>
            <person name="Grigoriev I.V."/>
            <person name="Crous P."/>
            <person name="Smith M.E."/>
        </authorList>
    </citation>
    <scope>NUCLEOTIDE SEQUENCE</scope>
    <source>
        <strain evidence="1">RSA 2271</strain>
    </source>
</reference>
<dbReference type="Proteomes" id="UP001145114">
    <property type="component" value="Unassembled WGS sequence"/>
</dbReference>
<name>A0ACC1HBC5_9FUNG</name>
<proteinExistence type="predicted"/>
<dbReference type="EMBL" id="JAMZIH010007595">
    <property type="protein sequence ID" value="KAJ1672946.1"/>
    <property type="molecule type" value="Genomic_DNA"/>
</dbReference>
<accession>A0ACC1HBC5</accession>
<evidence type="ECO:0000313" key="2">
    <source>
        <dbReference type="Proteomes" id="UP001145114"/>
    </source>
</evidence>
<organism evidence="1 2">
    <name type="scientific">Spiromyces aspiralis</name>
    <dbReference type="NCBI Taxonomy" id="68401"/>
    <lineage>
        <taxon>Eukaryota</taxon>
        <taxon>Fungi</taxon>
        <taxon>Fungi incertae sedis</taxon>
        <taxon>Zoopagomycota</taxon>
        <taxon>Kickxellomycotina</taxon>
        <taxon>Kickxellomycetes</taxon>
        <taxon>Kickxellales</taxon>
        <taxon>Kickxellaceae</taxon>
        <taxon>Spiromyces</taxon>
    </lineage>
</organism>
<evidence type="ECO:0000313" key="1">
    <source>
        <dbReference type="EMBL" id="KAJ1672946.1"/>
    </source>
</evidence>
<gene>
    <name evidence="1" type="primary">PTH2_1</name>
    <name evidence="1" type="ORF">EV182_006178</name>
</gene>
<sequence length="160" mass="18288">MTETYYGFVETTRDALLIFEACRLNLLPRVQRRFGERERQSIRSGSVFVWDEEESGMRRWTDGRTWSPSRVHGSFLIYYELEGRRHQFVAGNGGYPISSRNSSSVSAVPHCAFIPPASIYTPEITPKEHGLIKKSLSLTTRTNRKLHLICYYSPPDVAAA</sequence>
<keyword evidence="2" id="KW-1185">Reference proteome</keyword>
<feature type="non-terminal residue" evidence="1">
    <location>
        <position position="160"/>
    </location>
</feature>
<comment type="caution">
    <text evidence="1">The sequence shown here is derived from an EMBL/GenBank/DDBJ whole genome shotgun (WGS) entry which is preliminary data.</text>
</comment>
<protein>
    <submittedName>
        <fullName evidence="1">Gluconate transport-inducing protein</fullName>
    </submittedName>
</protein>